<accession>A0A4Q7INH7</accession>
<evidence type="ECO:0000259" key="1">
    <source>
        <dbReference type="Pfam" id="PF12973"/>
    </source>
</evidence>
<dbReference type="InterPro" id="IPR011051">
    <property type="entry name" value="RmlC_Cupin_sf"/>
</dbReference>
<feature type="domain" description="ChrR-like cupin" evidence="1">
    <location>
        <begin position="148"/>
        <end position="202"/>
    </location>
</feature>
<dbReference type="Gene3D" id="2.60.120.10">
    <property type="entry name" value="Jelly Rolls"/>
    <property type="match status" value="1"/>
</dbReference>
<dbReference type="SUPFAM" id="SSF51182">
    <property type="entry name" value="RmlC-like cupins"/>
    <property type="match status" value="1"/>
</dbReference>
<organism evidence="2 3">
    <name type="scientific">Pseudoalteromonas phenolica</name>
    <dbReference type="NCBI Taxonomy" id="161398"/>
    <lineage>
        <taxon>Bacteria</taxon>
        <taxon>Pseudomonadati</taxon>
        <taxon>Pseudomonadota</taxon>
        <taxon>Gammaproteobacteria</taxon>
        <taxon>Alteromonadales</taxon>
        <taxon>Pseudoalteromonadaceae</taxon>
        <taxon>Pseudoalteromonas</taxon>
    </lineage>
</organism>
<dbReference type="EMBL" id="PPSX01000036">
    <property type="protein sequence ID" value="RZQ53099.1"/>
    <property type="molecule type" value="Genomic_DNA"/>
</dbReference>
<evidence type="ECO:0000313" key="2">
    <source>
        <dbReference type="EMBL" id="RZQ53099.1"/>
    </source>
</evidence>
<comment type="caution">
    <text evidence="2">The sequence shown here is derived from an EMBL/GenBank/DDBJ whole genome shotgun (WGS) entry which is preliminary data.</text>
</comment>
<protein>
    <recommendedName>
        <fullName evidence="1">ChrR-like cupin domain-containing protein</fullName>
    </recommendedName>
</protein>
<sequence>MLGDTYGKCGTAALAIANTYKHIEILLVDDNLDSIQRAYPVFSGLSRCSYIHTDIRTAEGKKQVIEEITKAGHWVQYLFNGYGNFDPHCLGDESIHVDDKANYLALNEAVHDITQAALDSMIRYTNGRISNIVTSPPSAYLVKLYGENTLLDRHPHPNGEIIMVLEGDYSDEDGHSPAGEYLRNPPNSEHTPYSENGSVILVLFHDIPENDQAKLRVDLKKGIWLIPCEGVKIKPIHHFGKEYAAFVHYSQDSEFKPWLHFHGANIMTLPCNLLKDTGANSEPARLVLIQTSDYAYEQTCFSQILAERCRAK</sequence>
<dbReference type="InterPro" id="IPR014710">
    <property type="entry name" value="RmlC-like_jellyroll"/>
</dbReference>
<name>A0A4Q7INH7_9GAMM</name>
<reference evidence="2 3" key="1">
    <citation type="submission" date="2018-01" db="EMBL/GenBank/DDBJ databases">
        <title>Co-occurrence of chitin degradation, pigmentation and bioactivity in marine Pseudoalteromonas.</title>
        <authorList>
            <person name="Paulsen S."/>
            <person name="Gram L."/>
            <person name="Machado H."/>
        </authorList>
    </citation>
    <scope>NUCLEOTIDE SEQUENCE [LARGE SCALE GENOMIC DNA]</scope>
    <source>
        <strain evidence="2 3">S3898</strain>
    </source>
</reference>
<dbReference type="InterPro" id="IPR025979">
    <property type="entry name" value="ChrR-like_cupin_dom"/>
</dbReference>
<dbReference type="Proteomes" id="UP000291338">
    <property type="component" value="Unassembled WGS sequence"/>
</dbReference>
<proteinExistence type="predicted"/>
<dbReference type="AlphaFoldDB" id="A0A4Q7INH7"/>
<dbReference type="RefSeq" id="WP_130255562.1">
    <property type="nucleotide sequence ID" value="NZ_PPSX01000036.1"/>
</dbReference>
<dbReference type="Pfam" id="PF12973">
    <property type="entry name" value="Cupin_7"/>
    <property type="match status" value="1"/>
</dbReference>
<gene>
    <name evidence="2" type="ORF">C1E23_10745</name>
</gene>
<evidence type="ECO:0000313" key="3">
    <source>
        <dbReference type="Proteomes" id="UP000291338"/>
    </source>
</evidence>